<dbReference type="EMBL" id="CR522870">
    <property type="protein sequence ID" value="CAG35932.1"/>
    <property type="molecule type" value="Genomic_DNA"/>
</dbReference>
<dbReference type="Gene3D" id="2.40.10.220">
    <property type="entry name" value="predicted glycosyltransferase like domains"/>
    <property type="match status" value="1"/>
</dbReference>
<dbReference type="KEGG" id="dps:DP1203"/>
<feature type="domain" description="PilZ" evidence="1">
    <location>
        <begin position="123"/>
        <end position="218"/>
    </location>
</feature>
<accession>Q6ANZ2</accession>
<gene>
    <name evidence="2" type="ordered locus">DP1203</name>
</gene>
<dbReference type="SUPFAM" id="SSF141371">
    <property type="entry name" value="PilZ domain-like"/>
    <property type="match status" value="1"/>
</dbReference>
<evidence type="ECO:0000313" key="2">
    <source>
        <dbReference type="EMBL" id="CAG35932.1"/>
    </source>
</evidence>
<organism evidence="2 3">
    <name type="scientific">Desulfotalea psychrophila (strain LSv54 / DSM 12343)</name>
    <dbReference type="NCBI Taxonomy" id="177439"/>
    <lineage>
        <taxon>Bacteria</taxon>
        <taxon>Pseudomonadati</taxon>
        <taxon>Thermodesulfobacteriota</taxon>
        <taxon>Desulfobulbia</taxon>
        <taxon>Desulfobulbales</taxon>
        <taxon>Desulfocapsaceae</taxon>
        <taxon>Desulfotalea</taxon>
    </lineage>
</organism>
<reference evidence="3" key="1">
    <citation type="journal article" date="2004" name="Environ. Microbiol.">
        <title>The genome of Desulfotalea psychrophila, a sulfate-reducing bacterium from permanently cold Arctic sediments.</title>
        <authorList>
            <person name="Rabus R."/>
            <person name="Ruepp A."/>
            <person name="Frickey T."/>
            <person name="Rattei T."/>
            <person name="Fartmann B."/>
            <person name="Stark M."/>
            <person name="Bauer M."/>
            <person name="Zibat A."/>
            <person name="Lombardot T."/>
            <person name="Becker I."/>
            <person name="Amann J."/>
            <person name="Gellner K."/>
            <person name="Teeling H."/>
            <person name="Leuschner W.D."/>
            <person name="Gloeckner F.-O."/>
            <person name="Lupas A.N."/>
            <person name="Amann R."/>
            <person name="Klenk H.-P."/>
        </authorList>
    </citation>
    <scope>NUCLEOTIDE SEQUENCE [LARGE SCALE GENOMIC DNA]</scope>
    <source>
        <strain evidence="3">DSM 12343 / LSv54</strain>
    </source>
</reference>
<protein>
    <recommendedName>
        <fullName evidence="1">PilZ domain-containing protein</fullName>
    </recommendedName>
</protein>
<dbReference type="Proteomes" id="UP000000602">
    <property type="component" value="Chromosome"/>
</dbReference>
<name>Q6ANZ2_DESPS</name>
<proteinExistence type="predicted"/>
<dbReference type="Pfam" id="PF07238">
    <property type="entry name" value="PilZ"/>
    <property type="match status" value="1"/>
</dbReference>
<dbReference type="GO" id="GO:0035438">
    <property type="term" value="F:cyclic-di-GMP binding"/>
    <property type="evidence" value="ECO:0007669"/>
    <property type="project" value="InterPro"/>
</dbReference>
<dbReference type="AlphaFoldDB" id="Q6ANZ2"/>
<sequence length="227" mass="26050">MKVKVSVAKNRLYFKVSKKMSKRILDKLYTEVRFCVADLQPGFHVIADYSESNLIQLNGIPTYRKLMNYLINNGVGEVVRVVGDKSLLYKQVINLTARICGYKPHYTDSLEEAEKIVEAVLKREDLRFHYSELPSAKYIIDETRGTGRFLNLSTGGCAIDSASICPPQDSEITVMMTFNDQESDLHEFTIKARVVRANEDEFSAEFHPFEDKERLLSCLLRQTEHEL</sequence>
<evidence type="ECO:0000259" key="1">
    <source>
        <dbReference type="Pfam" id="PF07238"/>
    </source>
</evidence>
<dbReference type="HOGENOM" id="CLU_1164398_0_0_7"/>
<dbReference type="RefSeq" id="WP_011188444.1">
    <property type="nucleotide sequence ID" value="NC_006138.1"/>
</dbReference>
<evidence type="ECO:0000313" key="3">
    <source>
        <dbReference type="Proteomes" id="UP000000602"/>
    </source>
</evidence>
<keyword evidence="3" id="KW-1185">Reference proteome</keyword>
<dbReference type="InterPro" id="IPR009875">
    <property type="entry name" value="PilZ_domain"/>
</dbReference>
<dbReference type="OrthoDB" id="5432038at2"/>